<feature type="compositionally biased region" description="Pro residues" evidence="3">
    <location>
        <begin position="714"/>
        <end position="723"/>
    </location>
</feature>
<name>A0AAV9FD97_ACOCL</name>
<dbReference type="PROSITE" id="PS00028">
    <property type="entry name" value="ZINC_FINGER_C2H2_1"/>
    <property type="match status" value="1"/>
</dbReference>
<dbReference type="GO" id="GO:0031124">
    <property type="term" value="P:mRNA 3'-end processing"/>
    <property type="evidence" value="ECO:0007669"/>
    <property type="project" value="InterPro"/>
</dbReference>
<dbReference type="FunFam" id="1.25.40.90:FF:000023">
    <property type="entry name" value="polyadenylation and cleavage factor homolog 4"/>
    <property type="match status" value="1"/>
</dbReference>
<comment type="caution">
    <text evidence="6">The sequence shown here is derived from an EMBL/GenBank/DDBJ whole genome shotgun (WGS) entry which is preliminary data.</text>
</comment>
<reference evidence="6" key="1">
    <citation type="journal article" date="2023" name="Nat. Commun.">
        <title>Diploid and tetraploid genomes of Acorus and the evolution of monocots.</title>
        <authorList>
            <person name="Ma L."/>
            <person name="Liu K.W."/>
            <person name="Li Z."/>
            <person name="Hsiao Y.Y."/>
            <person name="Qi Y."/>
            <person name="Fu T."/>
            <person name="Tang G.D."/>
            <person name="Zhang D."/>
            <person name="Sun W.H."/>
            <person name="Liu D.K."/>
            <person name="Li Y."/>
            <person name="Chen G.Z."/>
            <person name="Liu X.D."/>
            <person name="Liao X.Y."/>
            <person name="Jiang Y.T."/>
            <person name="Yu X."/>
            <person name="Hao Y."/>
            <person name="Huang J."/>
            <person name="Zhao X.W."/>
            <person name="Ke S."/>
            <person name="Chen Y.Y."/>
            <person name="Wu W.L."/>
            <person name="Hsu J.L."/>
            <person name="Lin Y.F."/>
            <person name="Huang M.D."/>
            <person name="Li C.Y."/>
            <person name="Huang L."/>
            <person name="Wang Z.W."/>
            <person name="Zhao X."/>
            <person name="Zhong W.Y."/>
            <person name="Peng D.H."/>
            <person name="Ahmad S."/>
            <person name="Lan S."/>
            <person name="Zhang J.S."/>
            <person name="Tsai W.C."/>
            <person name="Van de Peer Y."/>
            <person name="Liu Z.J."/>
        </authorList>
    </citation>
    <scope>NUCLEOTIDE SEQUENCE</scope>
    <source>
        <strain evidence="6">CP</strain>
    </source>
</reference>
<dbReference type="InterPro" id="IPR013087">
    <property type="entry name" value="Znf_C2H2_type"/>
</dbReference>
<feature type="compositionally biased region" description="Polar residues" evidence="3">
    <location>
        <begin position="30"/>
        <end position="44"/>
    </location>
</feature>
<feature type="compositionally biased region" description="Low complexity" evidence="3">
    <location>
        <begin position="640"/>
        <end position="655"/>
    </location>
</feature>
<dbReference type="InterPro" id="IPR045154">
    <property type="entry name" value="PCF11-like"/>
</dbReference>
<dbReference type="InterPro" id="IPR008942">
    <property type="entry name" value="ENTH_VHS"/>
</dbReference>
<feature type="region of interest" description="Disordered" evidence="3">
    <location>
        <begin position="823"/>
        <end position="867"/>
    </location>
</feature>
<dbReference type="InterPro" id="IPR057242">
    <property type="entry name" value="PCFS4-like"/>
</dbReference>
<keyword evidence="7" id="KW-1185">Reference proteome</keyword>
<dbReference type="PANTHER" id="PTHR15921">
    <property type="entry name" value="PRE-MRNA CLEAVAGE COMPLEX II"/>
    <property type="match status" value="1"/>
</dbReference>
<dbReference type="SUPFAM" id="SSF48464">
    <property type="entry name" value="ENTH/VHS domain"/>
    <property type="match status" value="1"/>
</dbReference>
<feature type="compositionally biased region" description="Low complexity" evidence="3">
    <location>
        <begin position="243"/>
        <end position="253"/>
    </location>
</feature>
<dbReference type="PANTHER" id="PTHR15921:SF3">
    <property type="entry name" value="PRE-MRNA CLEAVAGE COMPLEX 2 PROTEIN PCF11"/>
    <property type="match status" value="1"/>
</dbReference>
<dbReference type="Gene3D" id="1.25.40.90">
    <property type="match status" value="1"/>
</dbReference>
<evidence type="ECO:0008006" key="8">
    <source>
        <dbReference type="Google" id="ProtNLM"/>
    </source>
</evidence>
<dbReference type="GO" id="GO:0003729">
    <property type="term" value="F:mRNA binding"/>
    <property type="evidence" value="ECO:0007669"/>
    <property type="project" value="InterPro"/>
</dbReference>
<feature type="compositionally biased region" description="Polar residues" evidence="3">
    <location>
        <begin position="203"/>
        <end position="215"/>
    </location>
</feature>
<dbReference type="GO" id="GO:0000993">
    <property type="term" value="F:RNA polymerase II complex binding"/>
    <property type="evidence" value="ECO:0007669"/>
    <property type="project" value="InterPro"/>
</dbReference>
<feature type="region of interest" description="Disordered" evidence="3">
    <location>
        <begin position="473"/>
        <end position="530"/>
    </location>
</feature>
<dbReference type="EMBL" id="JAUJYO010000002">
    <property type="protein sequence ID" value="KAK1323831.1"/>
    <property type="molecule type" value="Genomic_DNA"/>
</dbReference>
<accession>A0AAV9FD97</accession>
<evidence type="ECO:0000313" key="7">
    <source>
        <dbReference type="Proteomes" id="UP001180020"/>
    </source>
</evidence>
<gene>
    <name evidence="6" type="ORF">QJS10_CPA02g00666</name>
</gene>
<feature type="region of interest" description="Disordered" evidence="3">
    <location>
        <begin position="410"/>
        <end position="445"/>
    </location>
</feature>
<keyword evidence="2" id="KW-0862">Zinc</keyword>
<feature type="region of interest" description="Disordered" evidence="3">
    <location>
        <begin position="638"/>
        <end position="693"/>
    </location>
</feature>
<dbReference type="Proteomes" id="UP001180020">
    <property type="component" value="Unassembled WGS sequence"/>
</dbReference>
<reference evidence="6" key="2">
    <citation type="submission" date="2023-06" db="EMBL/GenBank/DDBJ databases">
        <authorList>
            <person name="Ma L."/>
            <person name="Liu K.-W."/>
            <person name="Li Z."/>
            <person name="Hsiao Y.-Y."/>
            <person name="Qi Y."/>
            <person name="Fu T."/>
            <person name="Tang G."/>
            <person name="Zhang D."/>
            <person name="Sun W.-H."/>
            <person name="Liu D.-K."/>
            <person name="Li Y."/>
            <person name="Chen G.-Z."/>
            <person name="Liu X.-D."/>
            <person name="Liao X.-Y."/>
            <person name="Jiang Y.-T."/>
            <person name="Yu X."/>
            <person name="Hao Y."/>
            <person name="Huang J."/>
            <person name="Zhao X.-W."/>
            <person name="Ke S."/>
            <person name="Chen Y.-Y."/>
            <person name="Wu W.-L."/>
            <person name="Hsu J.-L."/>
            <person name="Lin Y.-F."/>
            <person name="Huang M.-D."/>
            <person name="Li C.-Y."/>
            <person name="Huang L."/>
            <person name="Wang Z.-W."/>
            <person name="Zhao X."/>
            <person name="Zhong W.-Y."/>
            <person name="Peng D.-H."/>
            <person name="Ahmad S."/>
            <person name="Lan S."/>
            <person name="Zhang J.-S."/>
            <person name="Tsai W.-C."/>
            <person name="Van De Peer Y."/>
            <person name="Liu Z.-J."/>
        </authorList>
    </citation>
    <scope>NUCLEOTIDE SEQUENCE</scope>
    <source>
        <strain evidence="6">CP</strain>
        <tissue evidence="6">Leaves</tissue>
    </source>
</reference>
<dbReference type="Pfam" id="PF23228">
    <property type="entry name" value="zf_PCFS4"/>
    <property type="match status" value="1"/>
</dbReference>
<dbReference type="AlphaFoldDB" id="A0AAV9FD97"/>
<dbReference type="Pfam" id="PF04818">
    <property type="entry name" value="CID"/>
    <property type="match status" value="1"/>
</dbReference>
<organism evidence="6 7">
    <name type="scientific">Acorus calamus</name>
    <name type="common">Sweet flag</name>
    <dbReference type="NCBI Taxonomy" id="4465"/>
    <lineage>
        <taxon>Eukaryota</taxon>
        <taxon>Viridiplantae</taxon>
        <taxon>Streptophyta</taxon>
        <taxon>Embryophyta</taxon>
        <taxon>Tracheophyta</taxon>
        <taxon>Spermatophyta</taxon>
        <taxon>Magnoliopsida</taxon>
        <taxon>Liliopsida</taxon>
        <taxon>Acoraceae</taxon>
        <taxon>Acorus</taxon>
    </lineage>
</organism>
<feature type="compositionally biased region" description="Basic and acidic residues" evidence="3">
    <location>
        <begin position="318"/>
        <end position="330"/>
    </location>
</feature>
<dbReference type="PROSITE" id="PS50157">
    <property type="entry name" value="ZINC_FINGER_C2H2_2"/>
    <property type="match status" value="1"/>
</dbReference>
<feature type="region of interest" description="Disordered" evidence="3">
    <location>
        <begin position="705"/>
        <end position="782"/>
    </location>
</feature>
<dbReference type="CDD" id="cd16982">
    <property type="entry name" value="CID_Pcf11"/>
    <property type="match status" value="1"/>
</dbReference>
<keyword evidence="1" id="KW-0507">mRNA processing</keyword>
<keyword evidence="2" id="KW-0479">Metal-binding</keyword>
<feature type="compositionally biased region" description="Low complexity" evidence="3">
    <location>
        <begin position="831"/>
        <end position="845"/>
    </location>
</feature>
<dbReference type="GO" id="GO:0006369">
    <property type="term" value="P:termination of RNA polymerase II transcription"/>
    <property type="evidence" value="ECO:0007669"/>
    <property type="project" value="InterPro"/>
</dbReference>
<feature type="region of interest" description="Disordered" evidence="3">
    <location>
        <begin position="1"/>
        <end position="52"/>
    </location>
</feature>
<sequence length="1047" mass="114080">MKMESSRRSAATAATNPRGPKKARIIAETPPTTNGSVISASSLSAADRNRPFRPREVRPYQLEQQQQEQQELVEQYKMALAELTFNSKPIITNLTIIAGENLQAAKGIAYTICSNIIEVPSEQKLPSLYLLDSIVKNIGRDYIKHFAAKLPEVFCKAYKQVEPSIHQGMRHLFGTWKGVFPAAPLQAIEKELGFAAINNGSSSIVSKPDSQTQRPAHSIHVNPKYLEARQRLQQSNRAKEMSSDSTGSRSTSADDSEKLDKTTATGRQWTELPAKIQAVQRYQRDILKEPVRGKDSLSVYGDHEFTSDLPRTADLRTRRSSEKMADRVPDKVWSGPGPGRDASETAVDKRNGFDANHAYGNYHTLRSSEAALQIPPTKGISSRGEVTSGSWKNSEEEEYMWDDMHSRVTDRGWTDSSLKSNRSRDAIEKTENLQRGKYIPSGTEVSDAMHKVGNFSTLGSSGGEARISSLREVGEGFSHSRGQKDVGLRFQRENSPDSLSSGQSALTHRGSSLWPSQESQPLSNLNHLGMLSRSSGQQEGRLTAFGGGLSKEFSLSSVKTGLSSQPAISVGVMASAQPPMHQRPYSPQSLETLLHQRSQGSVDNDYLQNLPFPQMSQKPYLQTSHQNIQQPHMRLNFHPSLSKSSQHTQSSSQSQPLVPSQKHPLQPLPFSTSQSSEYSTSGHSDPPTEPGNVLAALMKSGLIGSTSTAGTFQPPLPSGPPPAQLATTSSNLMTPISVSAPSSRGNASSFPGALPPLPPGPPPPPSFVGTSSQTSGTSAVPNPLSTLLNNLVAKGLITSSAPEVPTVTAVPHLLQRKDVEVPPATSMPVDSNPASVTAPSTSSTPEFSLPEKCAGPPQAPKVESKGKVGTEFRPEIMREFHPEVISDLFDDLPHQCSICGLRFNLLEQLSGHMDWHDSRKSELDTDDQISRRWYSVLGDWIDRRVGPSFGPMPAISIKDEIIQVDESEPMVPADESQTICPLCGEIFEDVYSVEKDEWMYKGTIYMSIPSVEGHIGNADDDGVRGPVVHATCASRSSLAELEEDEDF</sequence>
<evidence type="ECO:0000256" key="3">
    <source>
        <dbReference type="SAM" id="MobiDB-lite"/>
    </source>
</evidence>
<feature type="compositionally biased region" description="Low complexity" evidence="3">
    <location>
        <begin position="671"/>
        <end position="684"/>
    </location>
</feature>
<keyword evidence="2" id="KW-0863">Zinc-finger</keyword>
<feature type="compositionally biased region" description="Polar residues" evidence="3">
    <location>
        <begin position="768"/>
        <end position="782"/>
    </location>
</feature>
<feature type="compositionally biased region" description="Polar residues" evidence="3">
    <location>
        <begin position="725"/>
        <end position="746"/>
    </location>
</feature>
<protein>
    <recommendedName>
        <fullName evidence="8">CID domain-containing protein</fullName>
    </recommendedName>
</protein>
<evidence type="ECO:0000259" key="4">
    <source>
        <dbReference type="PROSITE" id="PS50157"/>
    </source>
</evidence>
<dbReference type="GO" id="GO:0005849">
    <property type="term" value="C:mRNA cleavage factor complex"/>
    <property type="evidence" value="ECO:0007669"/>
    <property type="project" value="TreeGrafter"/>
</dbReference>
<feature type="compositionally biased region" description="Polar residues" evidence="3">
    <location>
        <begin position="496"/>
        <end position="530"/>
    </location>
</feature>
<dbReference type="GO" id="GO:0008270">
    <property type="term" value="F:zinc ion binding"/>
    <property type="evidence" value="ECO:0007669"/>
    <property type="project" value="UniProtKB-KW"/>
</dbReference>
<dbReference type="GO" id="GO:0005737">
    <property type="term" value="C:cytoplasm"/>
    <property type="evidence" value="ECO:0007669"/>
    <property type="project" value="TreeGrafter"/>
</dbReference>
<evidence type="ECO:0000256" key="1">
    <source>
        <dbReference type="ARBA" id="ARBA00022664"/>
    </source>
</evidence>
<evidence type="ECO:0000313" key="6">
    <source>
        <dbReference type="EMBL" id="KAK1323831.1"/>
    </source>
</evidence>
<dbReference type="PROSITE" id="PS51391">
    <property type="entry name" value="CID"/>
    <property type="match status" value="1"/>
</dbReference>
<dbReference type="InterPro" id="IPR047415">
    <property type="entry name" value="Pcf11_CID"/>
</dbReference>
<evidence type="ECO:0000259" key="5">
    <source>
        <dbReference type="PROSITE" id="PS51391"/>
    </source>
</evidence>
<feature type="compositionally biased region" description="Basic and acidic residues" evidence="3">
    <location>
        <begin position="482"/>
        <end position="495"/>
    </location>
</feature>
<proteinExistence type="predicted"/>
<evidence type="ECO:0000256" key="2">
    <source>
        <dbReference type="PROSITE-ProRule" id="PRU00042"/>
    </source>
</evidence>
<feature type="domain" description="CID" evidence="5">
    <location>
        <begin position="68"/>
        <end position="196"/>
    </location>
</feature>
<feature type="region of interest" description="Disordered" evidence="3">
    <location>
        <begin position="203"/>
        <end position="266"/>
    </location>
</feature>
<feature type="region of interest" description="Disordered" evidence="3">
    <location>
        <begin position="318"/>
        <end position="343"/>
    </location>
</feature>
<dbReference type="InterPro" id="IPR006569">
    <property type="entry name" value="CID_dom"/>
</dbReference>
<feature type="compositionally biased region" description="Basic and acidic residues" evidence="3">
    <location>
        <begin position="422"/>
        <end position="434"/>
    </location>
</feature>
<feature type="domain" description="C2H2-type" evidence="4">
    <location>
        <begin position="894"/>
        <end position="921"/>
    </location>
</feature>
<feature type="compositionally biased region" description="Pro residues" evidence="3">
    <location>
        <begin position="753"/>
        <end position="766"/>
    </location>
</feature>
<feature type="region of interest" description="Disordered" evidence="3">
    <location>
        <begin position="375"/>
        <end position="394"/>
    </location>
</feature>
<dbReference type="SMART" id="SM00582">
    <property type="entry name" value="RPR"/>
    <property type="match status" value="1"/>
</dbReference>